<dbReference type="RefSeq" id="WP_338782064.1">
    <property type="nucleotide sequence ID" value="NZ_CP147407.1"/>
</dbReference>
<proteinExistence type="predicted"/>
<gene>
    <name evidence="2" type="ORF">WCV65_10600</name>
</gene>
<dbReference type="EMBL" id="CP147407">
    <property type="protein sequence ID" value="WXB98900.1"/>
    <property type="molecule type" value="Genomic_DNA"/>
</dbReference>
<dbReference type="Proteomes" id="UP001377337">
    <property type="component" value="Chromosome"/>
</dbReference>
<feature type="transmembrane region" description="Helical" evidence="1">
    <location>
        <begin position="7"/>
        <end position="38"/>
    </location>
</feature>
<keyword evidence="1" id="KW-0812">Transmembrane</keyword>
<feature type="transmembrane region" description="Helical" evidence="1">
    <location>
        <begin position="50"/>
        <end position="81"/>
    </location>
</feature>
<keyword evidence="1" id="KW-0472">Membrane</keyword>
<reference evidence="2 3" key="1">
    <citation type="submission" date="2024-02" db="EMBL/GenBank/DDBJ databases">
        <title>Seven novel Bacillus-like species.</title>
        <authorList>
            <person name="Liu G."/>
        </authorList>
    </citation>
    <scope>NUCLEOTIDE SEQUENCE [LARGE SCALE GENOMIC DNA]</scope>
    <source>
        <strain evidence="2 3">FJAT-52054</strain>
    </source>
</reference>
<keyword evidence="2" id="KW-0282">Flagellum</keyword>
<organism evidence="2 3">
    <name type="scientific">Metabacillus sediminis</name>
    <dbReference type="NCBI Taxonomy" id="3117746"/>
    <lineage>
        <taxon>Bacteria</taxon>
        <taxon>Bacillati</taxon>
        <taxon>Bacillota</taxon>
        <taxon>Bacilli</taxon>
        <taxon>Bacillales</taxon>
        <taxon>Bacillaceae</taxon>
        <taxon>Metabacillus</taxon>
    </lineage>
</organism>
<accession>A0ABZ2NNM7</accession>
<keyword evidence="1" id="KW-1133">Transmembrane helix</keyword>
<name>A0ABZ2NNM7_9BACI</name>
<evidence type="ECO:0000256" key="1">
    <source>
        <dbReference type="SAM" id="Phobius"/>
    </source>
</evidence>
<sequence length="116" mass="12586">MKRAGLIAAAFIAGIILLANTGHIIGLAISAAILYFAFKGFMKTDSTGKKIIWAIAGLIALSASLSNFPAIIGLAALYAFIKIVKSLKGKQQERENRSDDPFVNFERQWSEINKSK</sequence>
<evidence type="ECO:0000313" key="3">
    <source>
        <dbReference type="Proteomes" id="UP001377337"/>
    </source>
</evidence>
<keyword evidence="3" id="KW-1185">Reference proteome</keyword>
<keyword evidence="2" id="KW-0966">Cell projection</keyword>
<protein>
    <submittedName>
        <fullName evidence="2">Flagellar basal body rod protein</fullName>
    </submittedName>
</protein>
<evidence type="ECO:0000313" key="2">
    <source>
        <dbReference type="EMBL" id="WXB98900.1"/>
    </source>
</evidence>
<keyword evidence="2" id="KW-0969">Cilium</keyword>